<protein>
    <submittedName>
        <fullName evidence="2">Uncharacterized protein</fullName>
    </submittedName>
</protein>
<comment type="caution">
    <text evidence="2">The sequence shown here is derived from an EMBL/GenBank/DDBJ whole genome shotgun (WGS) entry which is preliminary data.</text>
</comment>
<organism evidence="2">
    <name type="scientific">Mycobacterium xenopi 4042</name>
    <dbReference type="NCBI Taxonomy" id="1299334"/>
    <lineage>
        <taxon>Bacteria</taxon>
        <taxon>Bacillati</taxon>
        <taxon>Actinomycetota</taxon>
        <taxon>Actinomycetes</taxon>
        <taxon>Mycobacteriales</taxon>
        <taxon>Mycobacteriaceae</taxon>
        <taxon>Mycobacterium</taxon>
    </lineage>
</organism>
<feature type="region of interest" description="Disordered" evidence="1">
    <location>
        <begin position="120"/>
        <end position="154"/>
    </location>
</feature>
<proteinExistence type="predicted"/>
<sequence>MTFPGVVSPDITLAPCGAAPRPVFSSQWRAIWRTSLLPTGPVTARISRAAPNAVEGVAWGSGAEEFLDALPAMLGADDDASDFLPQDATVAAAHRRLPHLRLGRTGRVLEALIPAILEQRVPGPTPSDPGGCWSPNSARPRPVQRRPRCGCRRRPRYGERSRRGNFIAQTSTRGARAPSSPAHSGRHRWNGWWHCRRNGRGRRWPRCPEWACGPQPRPRNEHSVTPTRCRWATITSPR</sequence>
<dbReference type="EMBL" id="JAOB01000040">
    <property type="protein sequence ID" value="EUA44049.1"/>
    <property type="molecule type" value="Genomic_DNA"/>
</dbReference>
<evidence type="ECO:0000256" key="1">
    <source>
        <dbReference type="SAM" id="MobiDB-lite"/>
    </source>
</evidence>
<feature type="compositionally biased region" description="Basic residues" evidence="1">
    <location>
        <begin position="142"/>
        <end position="154"/>
    </location>
</feature>
<name>X8BJJ2_MYCXE</name>
<accession>X8BJJ2</accession>
<reference evidence="2" key="1">
    <citation type="submission" date="2014-01" db="EMBL/GenBank/DDBJ databases">
        <authorList>
            <person name="Brown-Elliot B."/>
            <person name="Wallace R."/>
            <person name="Lenaerts A."/>
            <person name="Ordway D."/>
            <person name="DeGroote M.A."/>
            <person name="Parker T."/>
            <person name="Sizemore C."/>
            <person name="Tallon L.J."/>
            <person name="Sadzewicz L.K."/>
            <person name="Sengamalay N."/>
            <person name="Fraser C.M."/>
            <person name="Hine E."/>
            <person name="Shefchek K.A."/>
            <person name="Das S.P."/>
            <person name="Tettelin H."/>
        </authorList>
    </citation>
    <scope>NUCLEOTIDE SEQUENCE [LARGE SCALE GENOMIC DNA]</scope>
    <source>
        <strain evidence="2">4042</strain>
    </source>
</reference>
<evidence type="ECO:0000313" key="2">
    <source>
        <dbReference type="EMBL" id="EUA44049.1"/>
    </source>
</evidence>
<dbReference type="AlphaFoldDB" id="X8BJJ2"/>
<dbReference type="PATRIC" id="fig|1299334.3.peg.4023"/>
<gene>
    <name evidence="2" type="ORF">I553_8383</name>
</gene>